<gene>
    <name evidence="2" type="ORF">MAMA39_01560</name>
</gene>
<sequence length="211" mass="24505">MGFFKKYLFNLITFFAQEESQINQIDTQLSDGTFGSRINNFFQEVSCNLDAYDFNSPQKILADLADLFYHIVEGEFAVLFATLLINFAELTVNENYTPKSICINLYRSTLFLQNKYKIKINEKSFFDVLLPLSEWVSNHYDEPVDWILNSCLKKVTAILKKLQMIRSKIGLSRYLGKRAIGLHDSGALFIYFLLKIFQQTWSEVALEKNQS</sequence>
<name>A0A292IH64_9MOLU</name>
<evidence type="ECO:0000259" key="1">
    <source>
        <dbReference type="PROSITE" id="PS51480"/>
    </source>
</evidence>
<keyword evidence="3" id="KW-1185">Reference proteome</keyword>
<reference evidence="2 3" key="1">
    <citation type="journal article" date="2015" name="Clin. Infect. Dis.">
        <title>Genomic Investigations unmask Mycoplasma amphoriforme, a new respiratory pathogen.</title>
        <authorList>
            <person name="Gillespie S.H."/>
            <person name="Ling C.L."/>
            <person name="Oravcova K."/>
            <person name="Pinheiro M."/>
            <person name="Wells L."/>
            <person name="Bryant J.M."/>
            <person name="McHugh T.D."/>
            <person name="Bebear C."/>
            <person name="Webster D."/>
            <person name="Harris S.R."/>
            <person name="Seth-Smith H.M."/>
            <person name="Thomson N.R."/>
        </authorList>
    </citation>
    <scope>NUCLEOTIDE SEQUENCE [LARGE SCALE GENOMIC DNA]</scope>
    <source>
        <strain evidence="2 3">A39</strain>
    </source>
</reference>
<dbReference type="GO" id="GO:0004371">
    <property type="term" value="F:glycerone kinase activity"/>
    <property type="evidence" value="ECO:0007669"/>
    <property type="project" value="InterPro"/>
</dbReference>
<dbReference type="SUPFAM" id="SSF101473">
    <property type="entry name" value="DhaL-like"/>
    <property type="match status" value="1"/>
</dbReference>
<organism evidence="2 3">
    <name type="scientific">Mycoplasma amphoriforme A39</name>
    <dbReference type="NCBI Taxonomy" id="572419"/>
    <lineage>
        <taxon>Bacteria</taxon>
        <taxon>Bacillati</taxon>
        <taxon>Mycoplasmatota</taxon>
        <taxon>Mollicutes</taxon>
        <taxon>Mycoplasmataceae</taxon>
        <taxon>Mycoplasma</taxon>
    </lineage>
</organism>
<evidence type="ECO:0000313" key="2">
    <source>
        <dbReference type="EMBL" id="CDN40279.1"/>
    </source>
</evidence>
<accession>A0A292IH64</accession>
<dbReference type="PROSITE" id="PS51480">
    <property type="entry name" value="DHAL"/>
    <property type="match status" value="1"/>
</dbReference>
<dbReference type="Proteomes" id="UP000261764">
    <property type="component" value="Chromosome I"/>
</dbReference>
<dbReference type="Gene3D" id="1.25.40.340">
    <property type="match status" value="1"/>
</dbReference>
<dbReference type="InterPro" id="IPR036117">
    <property type="entry name" value="DhaL_dom_sf"/>
</dbReference>
<dbReference type="InterPro" id="IPR004007">
    <property type="entry name" value="DhaL_dom"/>
</dbReference>
<dbReference type="GO" id="GO:0006071">
    <property type="term" value="P:glycerol metabolic process"/>
    <property type="evidence" value="ECO:0007669"/>
    <property type="project" value="InterPro"/>
</dbReference>
<dbReference type="RefSeq" id="WP_343251622.1">
    <property type="nucleotide sequence ID" value="NZ_HG937516.1"/>
</dbReference>
<protein>
    <recommendedName>
        <fullName evidence="1">DhaL domain-containing protein</fullName>
    </recommendedName>
</protein>
<dbReference type="EMBL" id="HG937516">
    <property type="protein sequence ID" value="CDN40279.1"/>
    <property type="molecule type" value="Genomic_DNA"/>
</dbReference>
<proteinExistence type="predicted"/>
<feature type="domain" description="DhaL" evidence="1">
    <location>
        <begin position="2"/>
        <end position="199"/>
    </location>
</feature>
<dbReference type="KEGG" id="mamp:MAMA39_01560"/>
<evidence type="ECO:0000313" key="3">
    <source>
        <dbReference type="Proteomes" id="UP000261764"/>
    </source>
</evidence>
<dbReference type="Pfam" id="PF02734">
    <property type="entry name" value="Dak2"/>
    <property type="match status" value="1"/>
</dbReference>
<dbReference type="AlphaFoldDB" id="A0A292IH64"/>